<dbReference type="Gene3D" id="3.10.290.30">
    <property type="entry name" value="MM3350-like"/>
    <property type="match status" value="1"/>
</dbReference>
<evidence type="ECO:0000313" key="2">
    <source>
        <dbReference type="EMBL" id="UUP18221.1"/>
    </source>
</evidence>
<dbReference type="PANTHER" id="PTHR41878">
    <property type="entry name" value="LEXA REPRESSOR-RELATED"/>
    <property type="match status" value="1"/>
</dbReference>
<evidence type="ECO:0000313" key="3">
    <source>
        <dbReference type="Proteomes" id="UP001342418"/>
    </source>
</evidence>
<feature type="domain" description="Plasmid pRiA4b Orf3-like" evidence="1">
    <location>
        <begin position="7"/>
        <end position="176"/>
    </location>
</feature>
<reference evidence="2 3" key="1">
    <citation type="submission" date="2018-07" db="EMBL/GenBank/DDBJ databases">
        <title>Genome sequence of Nitratireductor thuwali#1536.</title>
        <authorList>
            <person name="Michoud G."/>
            <person name="Merlino G."/>
            <person name="Sefrji F.O."/>
            <person name="Daffonchio D."/>
        </authorList>
    </citation>
    <scope>NUCLEOTIDE SEQUENCE [LARGE SCALE GENOMIC DNA]</scope>
    <source>
        <strain evidence="3">Nit1536</strain>
    </source>
</reference>
<dbReference type="EMBL" id="CP030941">
    <property type="protein sequence ID" value="UUP18221.1"/>
    <property type="molecule type" value="Genomic_DNA"/>
</dbReference>
<dbReference type="Pfam" id="PF07929">
    <property type="entry name" value="PRiA4_ORF3"/>
    <property type="match status" value="1"/>
</dbReference>
<dbReference type="PANTHER" id="PTHR41878:SF1">
    <property type="entry name" value="TNPR PROTEIN"/>
    <property type="match status" value="1"/>
</dbReference>
<dbReference type="InterPro" id="IPR024047">
    <property type="entry name" value="MM3350-like_sf"/>
</dbReference>
<dbReference type="Proteomes" id="UP001342418">
    <property type="component" value="Chromosome"/>
</dbReference>
<proteinExistence type="predicted"/>
<dbReference type="InterPro" id="IPR012912">
    <property type="entry name" value="Plasmid_pRiA4b_Orf3-like"/>
</dbReference>
<keyword evidence="3" id="KW-1185">Reference proteome</keyword>
<sequence length="203" mass="23188">MTASTAIARIKIVLDDVEPAVMRRLEVPLKLRLDRLHIVIQHAVGWTDSHLYEFRIRDIGFGIPDPDWGFDGPLDARKTTLLDAIEDTGAKSFRYIYDFGDGWEHSIRIERIGTAVPGLVYPRLIDAAGRCPPEDVGGPWGYQEFLEAMTDPDHERRRETVEWWGEETFDPTAVDSAAIEEALTKLGRRWTRRPRTMSRGKAE</sequence>
<accession>A0ABY5MQR3</accession>
<dbReference type="SUPFAM" id="SSF159941">
    <property type="entry name" value="MM3350-like"/>
    <property type="match status" value="1"/>
</dbReference>
<organism evidence="2 3">
    <name type="scientific">Nitratireductor thuwali</name>
    <dbReference type="NCBI Taxonomy" id="2267699"/>
    <lineage>
        <taxon>Bacteria</taxon>
        <taxon>Pseudomonadati</taxon>
        <taxon>Pseudomonadota</taxon>
        <taxon>Alphaproteobacteria</taxon>
        <taxon>Hyphomicrobiales</taxon>
        <taxon>Phyllobacteriaceae</taxon>
        <taxon>Nitratireductor</taxon>
    </lineage>
</organism>
<protein>
    <recommendedName>
        <fullName evidence="1">Plasmid pRiA4b Orf3-like domain-containing protein</fullName>
    </recommendedName>
</protein>
<dbReference type="RefSeq" id="WP_338530473.1">
    <property type="nucleotide sequence ID" value="NZ_CP030941.1"/>
</dbReference>
<gene>
    <name evidence="2" type="ORF">NTH_02701</name>
</gene>
<evidence type="ECO:0000259" key="1">
    <source>
        <dbReference type="Pfam" id="PF07929"/>
    </source>
</evidence>
<name>A0ABY5MQR3_9HYPH</name>